<reference evidence="1 2" key="1">
    <citation type="journal article" date="2018" name="Sci. Rep.">
        <title>Genomic signatures of local adaptation to the degree of environmental predictability in rotifers.</title>
        <authorList>
            <person name="Franch-Gras L."/>
            <person name="Hahn C."/>
            <person name="Garcia-Roger E.M."/>
            <person name="Carmona M.J."/>
            <person name="Serra M."/>
            <person name="Gomez A."/>
        </authorList>
    </citation>
    <scope>NUCLEOTIDE SEQUENCE [LARGE SCALE GENOMIC DNA]</scope>
    <source>
        <strain evidence="1">HYR1</strain>
    </source>
</reference>
<evidence type="ECO:0000313" key="2">
    <source>
        <dbReference type="Proteomes" id="UP000276133"/>
    </source>
</evidence>
<name>A0A3M7SHX7_BRAPC</name>
<organism evidence="1 2">
    <name type="scientific">Brachionus plicatilis</name>
    <name type="common">Marine rotifer</name>
    <name type="synonym">Brachionus muelleri</name>
    <dbReference type="NCBI Taxonomy" id="10195"/>
    <lineage>
        <taxon>Eukaryota</taxon>
        <taxon>Metazoa</taxon>
        <taxon>Spiralia</taxon>
        <taxon>Gnathifera</taxon>
        <taxon>Rotifera</taxon>
        <taxon>Eurotatoria</taxon>
        <taxon>Monogononta</taxon>
        <taxon>Pseudotrocha</taxon>
        <taxon>Ploima</taxon>
        <taxon>Brachionidae</taxon>
        <taxon>Brachionus</taxon>
    </lineage>
</organism>
<gene>
    <name evidence="1" type="ORF">BpHYR1_046301</name>
</gene>
<dbReference type="AlphaFoldDB" id="A0A3M7SHX7"/>
<dbReference type="EMBL" id="REGN01001336">
    <property type="protein sequence ID" value="RNA35351.1"/>
    <property type="molecule type" value="Genomic_DNA"/>
</dbReference>
<keyword evidence="2" id="KW-1185">Reference proteome</keyword>
<sequence length="79" mass="9153">SYLYVYILPIIRKNIISCYQKIYSILIDTKRLGAQNYAKETPYGGNLGNHAYIFNSPKDFRNVLKIAQMVQSIQFLGNF</sequence>
<dbReference type="Proteomes" id="UP000276133">
    <property type="component" value="Unassembled WGS sequence"/>
</dbReference>
<comment type="caution">
    <text evidence="1">The sequence shown here is derived from an EMBL/GenBank/DDBJ whole genome shotgun (WGS) entry which is preliminary data.</text>
</comment>
<feature type="non-terminal residue" evidence="1">
    <location>
        <position position="1"/>
    </location>
</feature>
<accession>A0A3M7SHX7</accession>
<protein>
    <submittedName>
        <fullName evidence="1">Uncharacterized protein</fullName>
    </submittedName>
</protein>
<evidence type="ECO:0000313" key="1">
    <source>
        <dbReference type="EMBL" id="RNA35351.1"/>
    </source>
</evidence>
<proteinExistence type="predicted"/>